<evidence type="ECO:0000313" key="3">
    <source>
        <dbReference type="EMBL" id="QJA78103.1"/>
    </source>
</evidence>
<protein>
    <recommendedName>
        <fullName evidence="5">Peptidase</fullName>
    </recommendedName>
</protein>
<dbReference type="EMBL" id="MT142846">
    <property type="protein sequence ID" value="QJA89451.1"/>
    <property type="molecule type" value="Genomic_DNA"/>
</dbReference>
<evidence type="ECO:0000313" key="4">
    <source>
        <dbReference type="EMBL" id="QJA89451.1"/>
    </source>
</evidence>
<accession>A0A6H1ZH62</accession>
<organism evidence="2">
    <name type="scientific">viral metagenome</name>
    <dbReference type="NCBI Taxonomy" id="1070528"/>
    <lineage>
        <taxon>unclassified sequences</taxon>
        <taxon>metagenomes</taxon>
        <taxon>organismal metagenomes</taxon>
    </lineage>
</organism>
<comment type="cofactor">
    <cofactor evidence="1">
        <name>Zn(2+)</name>
        <dbReference type="ChEBI" id="CHEBI:29105"/>
    </cofactor>
</comment>
<dbReference type="Gene3D" id="3.40.630.10">
    <property type="entry name" value="Zn peptidases"/>
    <property type="match status" value="1"/>
</dbReference>
<proteinExistence type="predicted"/>
<dbReference type="EMBL" id="MT142320">
    <property type="protein sequence ID" value="QJA78103.1"/>
    <property type="molecule type" value="Genomic_DNA"/>
</dbReference>
<evidence type="ECO:0000313" key="2">
    <source>
        <dbReference type="EMBL" id="QJA46799.1"/>
    </source>
</evidence>
<evidence type="ECO:0008006" key="5">
    <source>
        <dbReference type="Google" id="ProtNLM"/>
    </source>
</evidence>
<sequence>MDLLRVFAWKEEEVFSKVAGLILEEPSITDGKDYAYWDRQSPIIIQAHIDVVCSGFKGQEWDKENKEWKKRSEVGKLELLKCRNIITAKVGILGGDDRAGVLACIAINNTCKKDKIPMPSILLTNGEERGGFGMKEFIKVTVIELFAPVNLIIGMDRRGCSEYVTYIDPDREVRDYIESFGFVKSYGSYSDSKDLSRATNIPHVNLSIGYYDNHSSKEVVHIDEMLLTAKRVCDILKDPIDKRYKIEEEKIHKYIGGHYDFTEKYLIPGKDNADTKKSISATNRRRKRCEMLRETNKFPSLVIYYPYLDYLLTDKDIRAGFHVVSSAGEGDKTLEEWSYLFRENSIDQISEIWKKEFGVLEKLYIKSSAVNKFYLAVKYDSYDLVTAKSACSCESAETKTKAAEVDRLVNLELSKDGEYEYSKKAKEAAEERAAFIAEYTGETVLEVLAREAQEDAEDEVNICEAAIDGKGISDDFVSVHGYCGKYSSGDCDGSCHGNRHYCEDPEIKKYGDHQGYFGCL</sequence>
<dbReference type="AlphaFoldDB" id="A0A6H1ZH62"/>
<dbReference type="SUPFAM" id="SSF53187">
    <property type="entry name" value="Zn-dependent exopeptidases"/>
    <property type="match status" value="1"/>
</dbReference>
<dbReference type="EMBL" id="MT144022">
    <property type="protein sequence ID" value="QJA46799.1"/>
    <property type="molecule type" value="Genomic_DNA"/>
</dbReference>
<evidence type="ECO:0000256" key="1">
    <source>
        <dbReference type="ARBA" id="ARBA00001947"/>
    </source>
</evidence>
<dbReference type="PANTHER" id="PTHR42994">
    <property type="entry name" value="PEPTIDASE T"/>
    <property type="match status" value="1"/>
</dbReference>
<name>A0A6H1ZH62_9ZZZZ</name>
<gene>
    <name evidence="3" type="ORF">MM415A01139_0021</name>
    <name evidence="4" type="ORF">MM415B02554_0008</name>
    <name evidence="2" type="ORF">TM448A00527_0005</name>
</gene>
<reference evidence="2" key="1">
    <citation type="submission" date="2020-03" db="EMBL/GenBank/DDBJ databases">
        <title>The deep terrestrial virosphere.</title>
        <authorList>
            <person name="Holmfeldt K."/>
            <person name="Nilsson E."/>
            <person name="Simone D."/>
            <person name="Lopez-Fernandez M."/>
            <person name="Wu X."/>
            <person name="de Brujin I."/>
            <person name="Lundin D."/>
            <person name="Andersson A."/>
            <person name="Bertilsson S."/>
            <person name="Dopson M."/>
        </authorList>
    </citation>
    <scope>NUCLEOTIDE SEQUENCE</scope>
    <source>
        <strain evidence="3">MM415A01139</strain>
        <strain evidence="4">MM415B02554</strain>
        <strain evidence="2">TM448A00527</strain>
    </source>
</reference>
<dbReference type="PANTHER" id="PTHR42994:SF2">
    <property type="entry name" value="PEPTIDASE"/>
    <property type="match status" value="1"/>
</dbReference>